<accession>A0ABV3PXT4</accession>
<dbReference type="PANTHER" id="PTHR34322">
    <property type="entry name" value="TRANSPOSASE, Y1_TNP DOMAIN-CONTAINING"/>
    <property type="match status" value="1"/>
</dbReference>
<dbReference type="Gene3D" id="3.30.70.1290">
    <property type="entry name" value="Transposase IS200-like"/>
    <property type="match status" value="1"/>
</dbReference>
<gene>
    <name evidence="2" type="ORF">ABXS05_33450</name>
</gene>
<evidence type="ECO:0000313" key="2">
    <source>
        <dbReference type="EMBL" id="MEW9310492.1"/>
    </source>
</evidence>
<dbReference type="InterPro" id="IPR036515">
    <property type="entry name" value="Transposase_17_sf"/>
</dbReference>
<evidence type="ECO:0000313" key="3">
    <source>
        <dbReference type="Proteomes" id="UP001555786"/>
    </source>
</evidence>
<dbReference type="PANTHER" id="PTHR34322:SF2">
    <property type="entry name" value="TRANSPOSASE IS200-LIKE DOMAIN-CONTAINING PROTEIN"/>
    <property type="match status" value="1"/>
</dbReference>
<dbReference type="SMART" id="SM01321">
    <property type="entry name" value="Y1_Tnp"/>
    <property type="match status" value="1"/>
</dbReference>
<proteinExistence type="predicted"/>
<dbReference type="Proteomes" id="UP001555786">
    <property type="component" value="Unassembled WGS sequence"/>
</dbReference>
<dbReference type="InterPro" id="IPR002686">
    <property type="entry name" value="Transposase_17"/>
</dbReference>
<dbReference type="RefSeq" id="WP_311944077.1">
    <property type="nucleotide sequence ID" value="NZ_JAVSCS010000044.1"/>
</dbReference>
<feature type="domain" description="Transposase IS200-like" evidence="1">
    <location>
        <begin position="9"/>
        <end position="123"/>
    </location>
</feature>
<reference evidence="2 3" key="1">
    <citation type="submission" date="2024-07" db="EMBL/GenBank/DDBJ databases">
        <title>Description of Labrys sedimenti sp. nov., isolated from a diclofenac-degrading enrichment culture.</title>
        <authorList>
            <person name="Tancsics A."/>
            <person name="Csepanyi A."/>
        </authorList>
    </citation>
    <scope>NUCLEOTIDE SEQUENCE [LARGE SCALE GENOMIC DNA]</scope>
    <source>
        <strain evidence="2 3">LMG 23578</strain>
    </source>
</reference>
<protein>
    <submittedName>
        <fullName evidence="2">Transposase</fullName>
    </submittedName>
</protein>
<comment type="caution">
    <text evidence="2">The sequence shown here is derived from an EMBL/GenBank/DDBJ whole genome shotgun (WGS) entry which is preliminary data.</text>
</comment>
<sequence>MARLARIVVPGLPYHVTQRGNGRQRTFFGAEDYALYRDCLADHCQAAGVEVWAWCLMPNHVPIILVPSDPDGLRRALAPTHRRYAGHVHAREKRTGHFWQGRYGAVAMDEAHLLHAVRYVSLNPVRAGLVERAQDWP</sequence>
<evidence type="ECO:0000259" key="1">
    <source>
        <dbReference type="SMART" id="SM01321"/>
    </source>
</evidence>
<name>A0ABV3PXT4_9HYPH</name>
<keyword evidence="3" id="KW-1185">Reference proteome</keyword>
<organism evidence="2 3">
    <name type="scientific">Labrys neptuniae</name>
    <dbReference type="NCBI Taxonomy" id="376174"/>
    <lineage>
        <taxon>Bacteria</taxon>
        <taxon>Pseudomonadati</taxon>
        <taxon>Pseudomonadota</taxon>
        <taxon>Alphaproteobacteria</taxon>
        <taxon>Hyphomicrobiales</taxon>
        <taxon>Xanthobacteraceae</taxon>
        <taxon>Labrys</taxon>
    </lineage>
</organism>
<dbReference type="EMBL" id="JBFNQD010000028">
    <property type="protein sequence ID" value="MEW9310492.1"/>
    <property type="molecule type" value="Genomic_DNA"/>
</dbReference>
<dbReference type="SUPFAM" id="SSF143422">
    <property type="entry name" value="Transposase IS200-like"/>
    <property type="match status" value="1"/>
</dbReference>
<dbReference type="Pfam" id="PF01797">
    <property type="entry name" value="Y1_Tnp"/>
    <property type="match status" value="1"/>
</dbReference>